<evidence type="ECO:0000313" key="4">
    <source>
        <dbReference type="EMBL" id="SEM66710.1"/>
    </source>
</evidence>
<dbReference type="Pfam" id="PF00905">
    <property type="entry name" value="Transpeptidase"/>
    <property type="match status" value="1"/>
</dbReference>
<evidence type="ECO:0000259" key="2">
    <source>
        <dbReference type="Pfam" id="PF00905"/>
    </source>
</evidence>
<dbReference type="Proteomes" id="UP000198953">
    <property type="component" value="Unassembled WGS sequence"/>
</dbReference>
<dbReference type="PANTHER" id="PTHR30627">
    <property type="entry name" value="PEPTIDOGLYCAN D,D-TRANSPEPTIDASE"/>
    <property type="match status" value="1"/>
</dbReference>
<feature type="domain" description="Penicillin-binding protein transpeptidase" evidence="2">
    <location>
        <begin position="237"/>
        <end position="503"/>
    </location>
</feature>
<dbReference type="InterPro" id="IPR012338">
    <property type="entry name" value="Beta-lactam/transpept-like"/>
</dbReference>
<dbReference type="InterPro" id="IPR050515">
    <property type="entry name" value="Beta-lactam/transpept"/>
</dbReference>
<dbReference type="AlphaFoldDB" id="A0A1H8A7P4"/>
<accession>A0A1H8A7P4</accession>
<sequence length="510" mass="54104">MRRRRLIVLAVALVAVLGAGAFAFVASNRVKGGPSEIADAYFAAWRRGDLGAMALLVYRPPGDFAARHRSFTEDLHVESLTLTPGRPRGTGEEAAEVPFSGVRQLHELGAWPFEGTLRLAVRDRAWRVLWSPETLHPLLKDGGTLALTEIPAPPARPVTSEGDDIPRRSYADSYLRQLEPESQQAGHGWELVAGAPGQPPRRLLARSPEAPVQRTTLSRAAQAAAARALDGVDDSALVVLRPSTGEILALADRLKDNYSAVRDVFPPGSTFKTITAAALLGKGLGPAEQVGCPARYTIPLHRSFANDGLVERGQVSFADAYAYSCNTTFVQQATTRLTGRDLRATADEWGFSHPIATGVGGTCGSMDDTDDPDALGENAIGQGTVVVTPLCMAAVAAAVQSGTWRSPRLLEEAEVRRLDGEPGRPVRLDEGVVAALRDMMRDVVDHGTASGAGLPGDVSGKTGTAENDGGRSHAWFIGFRGDLAFCVFVKHGGSGRSAAVPVAVRFLNGL</sequence>
<dbReference type="GO" id="GO:0046677">
    <property type="term" value="P:response to antibiotic"/>
    <property type="evidence" value="ECO:0007669"/>
    <property type="project" value="InterPro"/>
</dbReference>
<dbReference type="GO" id="GO:0005886">
    <property type="term" value="C:plasma membrane"/>
    <property type="evidence" value="ECO:0007669"/>
    <property type="project" value="TreeGrafter"/>
</dbReference>
<feature type="domain" description="NTF2-like N-terminal transpeptidase" evidence="3">
    <location>
        <begin position="34"/>
        <end position="142"/>
    </location>
</feature>
<organism evidence="4 5">
    <name type="scientific">Nonomuraea pusilla</name>
    <dbReference type="NCBI Taxonomy" id="46177"/>
    <lineage>
        <taxon>Bacteria</taxon>
        <taxon>Bacillati</taxon>
        <taxon>Actinomycetota</taxon>
        <taxon>Actinomycetes</taxon>
        <taxon>Streptosporangiales</taxon>
        <taxon>Streptosporangiaceae</taxon>
        <taxon>Nonomuraea</taxon>
    </lineage>
</organism>
<feature type="region of interest" description="Disordered" evidence="1">
    <location>
        <begin position="447"/>
        <end position="466"/>
    </location>
</feature>
<name>A0A1H8A7P4_9ACTN</name>
<proteinExistence type="predicted"/>
<gene>
    <name evidence="4" type="ORF">SAMN05660976_05725</name>
</gene>
<dbReference type="GO" id="GO:0071555">
    <property type="term" value="P:cell wall organization"/>
    <property type="evidence" value="ECO:0007669"/>
    <property type="project" value="TreeGrafter"/>
</dbReference>
<keyword evidence="5" id="KW-1185">Reference proteome</keyword>
<dbReference type="Gene3D" id="3.40.710.10">
    <property type="entry name" value="DD-peptidase/beta-lactamase superfamily"/>
    <property type="match status" value="1"/>
</dbReference>
<evidence type="ECO:0000259" key="3">
    <source>
        <dbReference type="Pfam" id="PF05223"/>
    </source>
</evidence>
<evidence type="ECO:0000256" key="1">
    <source>
        <dbReference type="SAM" id="MobiDB-lite"/>
    </source>
</evidence>
<dbReference type="STRING" id="46177.SAMN05660976_05725"/>
<dbReference type="Pfam" id="PF05223">
    <property type="entry name" value="MecA_N"/>
    <property type="match status" value="1"/>
</dbReference>
<evidence type="ECO:0000313" key="5">
    <source>
        <dbReference type="Proteomes" id="UP000198953"/>
    </source>
</evidence>
<dbReference type="EMBL" id="FOBF01000016">
    <property type="protein sequence ID" value="SEM66710.1"/>
    <property type="molecule type" value="Genomic_DNA"/>
</dbReference>
<dbReference type="GO" id="GO:0071972">
    <property type="term" value="F:peptidoglycan L,D-transpeptidase activity"/>
    <property type="evidence" value="ECO:0007669"/>
    <property type="project" value="TreeGrafter"/>
</dbReference>
<protein>
    <submittedName>
        <fullName evidence="4">NTF2-like N-terminal transpeptidase domain-containing protein</fullName>
    </submittedName>
</protein>
<dbReference type="GO" id="GO:0008658">
    <property type="term" value="F:penicillin binding"/>
    <property type="evidence" value="ECO:0007669"/>
    <property type="project" value="InterPro"/>
</dbReference>
<dbReference type="OrthoDB" id="5241017at2"/>
<dbReference type="PANTHER" id="PTHR30627:SF24">
    <property type="entry name" value="PENICILLIN-BINDING PROTEIN 4B"/>
    <property type="match status" value="1"/>
</dbReference>
<dbReference type="InterPro" id="IPR007887">
    <property type="entry name" value="MecA_N"/>
</dbReference>
<dbReference type="InterPro" id="IPR001460">
    <property type="entry name" value="PCN-bd_Tpept"/>
</dbReference>
<dbReference type="SUPFAM" id="SSF56601">
    <property type="entry name" value="beta-lactamase/transpeptidase-like"/>
    <property type="match status" value="1"/>
</dbReference>
<reference evidence="4 5" key="1">
    <citation type="submission" date="2016-10" db="EMBL/GenBank/DDBJ databases">
        <authorList>
            <person name="de Groot N.N."/>
        </authorList>
    </citation>
    <scope>NUCLEOTIDE SEQUENCE [LARGE SCALE GENOMIC DNA]</scope>
    <source>
        <strain evidence="4 5">DSM 43357</strain>
    </source>
</reference>